<dbReference type="Proteomes" id="UP000253958">
    <property type="component" value="Chromosome"/>
</dbReference>
<reference evidence="1 2" key="1">
    <citation type="submission" date="2018-07" db="EMBL/GenBank/DDBJ databases">
        <authorList>
            <person name="Ye Y."/>
        </authorList>
    </citation>
    <scope>NUCLEOTIDE SEQUENCE [LARGE SCALE GENOMIC DNA]</scope>
    <source>
        <strain evidence="2">H14(2018)</strain>
    </source>
</reference>
<proteinExistence type="predicted"/>
<accession>A0A6N3JVT0</accession>
<sequence length="179" mass="19376">MISPPPSTDRLTQCGVRSRLRLIRVTTTAVQVRETATVDLPTSAEAAFGFMEDPASLVVLDDSIEIGVTLPGPKGAGEIQAFVHRSPDGRLGIMHEVVEVEPGRRAVTRTLTSGYSSGGVLTVVPLGPDSCRLTQEIWAELPAGVPVGVDAQLRHEYRTWLAELMRRLTAWAAHAPRCR</sequence>
<dbReference type="InterPro" id="IPR023393">
    <property type="entry name" value="START-like_dom_sf"/>
</dbReference>
<reference evidence="1 2" key="2">
    <citation type="submission" date="2018-08" db="EMBL/GenBank/DDBJ databases">
        <title>Streptomyces kandeliansis sp. nov., an endophytic bacterium isolated from mangrove plant.</title>
        <authorList>
            <person name="Wang R."/>
        </authorList>
    </citation>
    <scope>NUCLEOTIDE SEQUENCE [LARGE SCALE GENOMIC DNA]</scope>
    <source>
        <strain evidence="2">H14(2018)</strain>
    </source>
</reference>
<name>A0A6N3JVT0_9ACTN</name>
<dbReference type="Gene3D" id="3.30.530.20">
    <property type="match status" value="1"/>
</dbReference>
<evidence type="ECO:0008006" key="3">
    <source>
        <dbReference type="Google" id="ProtNLM"/>
    </source>
</evidence>
<dbReference type="EMBL" id="CP031263">
    <property type="protein sequence ID" value="AXH89968.1"/>
    <property type="molecule type" value="Genomic_DNA"/>
</dbReference>
<evidence type="ECO:0000313" key="1">
    <source>
        <dbReference type="EMBL" id="AXH89968.1"/>
    </source>
</evidence>
<organism evidence="1 2">
    <name type="scientific">Micromonospora aurantiaca</name>
    <name type="common">nom. illeg.</name>
    <dbReference type="NCBI Taxonomy" id="47850"/>
    <lineage>
        <taxon>Bacteria</taxon>
        <taxon>Bacillati</taxon>
        <taxon>Actinomycetota</taxon>
        <taxon>Actinomycetes</taxon>
        <taxon>Micromonosporales</taxon>
        <taxon>Micromonosporaceae</taxon>
        <taxon>Micromonospora</taxon>
    </lineage>
</organism>
<dbReference type="AlphaFoldDB" id="A0A6N3JVT0"/>
<evidence type="ECO:0000313" key="2">
    <source>
        <dbReference type="Proteomes" id="UP000253958"/>
    </source>
</evidence>
<protein>
    <recommendedName>
        <fullName evidence="3">SRPBCC family protein</fullName>
    </recommendedName>
</protein>
<gene>
    <name evidence="1" type="ORF">DVH21_08520</name>
</gene>
<dbReference type="SUPFAM" id="SSF55961">
    <property type="entry name" value="Bet v1-like"/>
    <property type="match status" value="1"/>
</dbReference>